<dbReference type="PATRIC" id="fig|448.7.peg.861"/>
<dbReference type="Proteomes" id="UP000054773">
    <property type="component" value="Unassembled WGS sequence"/>
</dbReference>
<dbReference type="InterPro" id="IPR050678">
    <property type="entry name" value="DNA_Partitioning_ATPase"/>
</dbReference>
<dbReference type="EC" id="3.6.-.-" evidence="2"/>
<dbReference type="GO" id="GO:0016787">
    <property type="term" value="F:hydrolase activity"/>
    <property type="evidence" value="ECO:0007669"/>
    <property type="project" value="UniProtKB-KW"/>
</dbReference>
<evidence type="ECO:0000313" key="3">
    <source>
        <dbReference type="Proteomes" id="UP000054773"/>
    </source>
</evidence>
<evidence type="ECO:0000259" key="1">
    <source>
        <dbReference type="Pfam" id="PF01656"/>
    </source>
</evidence>
<dbReference type="CDD" id="cd02042">
    <property type="entry name" value="ParAB_family"/>
    <property type="match status" value="1"/>
</dbReference>
<dbReference type="PANTHER" id="PTHR13696:SF99">
    <property type="entry name" value="COBYRINIC ACID AC-DIAMIDE SYNTHASE"/>
    <property type="match status" value="1"/>
</dbReference>
<evidence type="ECO:0000313" key="2">
    <source>
        <dbReference type="EMBL" id="KTC98659.1"/>
    </source>
</evidence>
<dbReference type="Gene3D" id="3.40.50.300">
    <property type="entry name" value="P-loop containing nucleotide triphosphate hydrolases"/>
    <property type="match status" value="1"/>
</dbReference>
<dbReference type="RefSeq" id="WP_058525991.1">
    <property type="nucleotide sequence ID" value="NZ_CAAAHY010000008.1"/>
</dbReference>
<dbReference type="EMBL" id="LNYA01000018">
    <property type="protein sequence ID" value="KTC98659.1"/>
    <property type="molecule type" value="Genomic_DNA"/>
</dbReference>
<reference evidence="2 3" key="1">
    <citation type="submission" date="2015-11" db="EMBL/GenBank/DDBJ databases">
        <title>Genomic analysis of 38 Legionella species identifies large and diverse effector repertoires.</title>
        <authorList>
            <person name="Burstein D."/>
            <person name="Amaro F."/>
            <person name="Zusman T."/>
            <person name="Lifshitz Z."/>
            <person name="Cohen O."/>
            <person name="Gilbert J.A."/>
            <person name="Pupko T."/>
            <person name="Shuman H.A."/>
            <person name="Segal G."/>
        </authorList>
    </citation>
    <scope>NUCLEOTIDE SEQUENCE [LARGE SCALE GENOMIC DNA]</scope>
    <source>
        <strain evidence="2 3">SE-32A-C8</strain>
    </source>
</reference>
<dbReference type="AlphaFoldDB" id="A0A0W0TSE5"/>
<dbReference type="Pfam" id="PF01656">
    <property type="entry name" value="CbiA"/>
    <property type="match status" value="1"/>
</dbReference>
<dbReference type="STRING" id="448.Lery_0823"/>
<proteinExistence type="predicted"/>
<organism evidence="2 3">
    <name type="scientific">Legionella erythra</name>
    <dbReference type="NCBI Taxonomy" id="448"/>
    <lineage>
        <taxon>Bacteria</taxon>
        <taxon>Pseudomonadati</taxon>
        <taxon>Pseudomonadota</taxon>
        <taxon>Gammaproteobacteria</taxon>
        <taxon>Legionellales</taxon>
        <taxon>Legionellaceae</taxon>
        <taxon>Legionella</taxon>
    </lineage>
</organism>
<protein>
    <submittedName>
        <fullName evidence="2">Sporulation initiation inhibitor protein Soj</fullName>
        <ecNumber evidence="2">3.6.-.-</ecNumber>
    </submittedName>
</protein>
<dbReference type="OrthoDB" id="69313at2"/>
<keyword evidence="2" id="KW-0378">Hydrolase</keyword>
<feature type="domain" description="CobQ/CobB/MinD/ParA nucleotide binding" evidence="1">
    <location>
        <begin position="5"/>
        <end position="176"/>
    </location>
</feature>
<sequence>MGFVIAVSQAKGGSSKTTTTVNLAGALIEQGYKVIVADMDKDKPDAIRWSQQGTAIKFIEPLFDDKPMDKIEHLRKQYDFVLLDTPPNYMPAAFKAIMLSDFVILPCSPSFLDQNNLTDAIAVPRMSQKPFKILGVKIKKRQRLSDQLIEELNKSGLAFKTMISSKTAILEAAFEGKWVGDFDKNSDSHKEFKKLAEEVLTFFNHQKQTDTQKVNSTAPSRAVNERI</sequence>
<gene>
    <name evidence="2" type="primary">soj</name>
    <name evidence="2" type="ORF">Lery_0823</name>
</gene>
<keyword evidence="3" id="KW-1185">Reference proteome</keyword>
<name>A0A0W0TSE5_LEGER</name>
<dbReference type="InterPro" id="IPR027417">
    <property type="entry name" value="P-loop_NTPase"/>
</dbReference>
<dbReference type="SUPFAM" id="SSF52540">
    <property type="entry name" value="P-loop containing nucleoside triphosphate hydrolases"/>
    <property type="match status" value="1"/>
</dbReference>
<dbReference type="InterPro" id="IPR002586">
    <property type="entry name" value="CobQ/CobB/MinD/ParA_Nub-bd_dom"/>
</dbReference>
<dbReference type="PANTHER" id="PTHR13696">
    <property type="entry name" value="P-LOOP CONTAINING NUCLEOSIDE TRIPHOSPHATE HYDROLASE"/>
    <property type="match status" value="1"/>
</dbReference>
<dbReference type="PIRSF" id="PIRSF009320">
    <property type="entry name" value="Nuc_binding_HP_1000"/>
    <property type="match status" value="1"/>
</dbReference>
<comment type="caution">
    <text evidence="2">The sequence shown here is derived from an EMBL/GenBank/DDBJ whole genome shotgun (WGS) entry which is preliminary data.</text>
</comment>
<accession>A0A0W0TSE5</accession>